<proteinExistence type="predicted"/>
<dbReference type="AlphaFoldDB" id="A0A914EA95"/>
<accession>A0A914EA95</accession>
<dbReference type="GO" id="GO:0003924">
    <property type="term" value="F:GTPase activity"/>
    <property type="evidence" value="ECO:0007669"/>
    <property type="project" value="InterPro"/>
</dbReference>
<dbReference type="Proteomes" id="UP000887540">
    <property type="component" value="Unplaced"/>
</dbReference>
<dbReference type="InterPro" id="IPR001806">
    <property type="entry name" value="Small_GTPase"/>
</dbReference>
<dbReference type="InterPro" id="IPR050209">
    <property type="entry name" value="Rab_GTPases_membrane_traffic"/>
</dbReference>
<dbReference type="Gene3D" id="3.40.50.300">
    <property type="entry name" value="P-loop containing nucleotide triphosphate hydrolases"/>
    <property type="match status" value="1"/>
</dbReference>
<dbReference type="SMART" id="SM00175">
    <property type="entry name" value="RAB"/>
    <property type="match status" value="1"/>
</dbReference>
<reference evidence="2" key="1">
    <citation type="submission" date="2022-11" db="UniProtKB">
        <authorList>
            <consortium name="WormBaseParasite"/>
        </authorList>
    </citation>
    <scope>IDENTIFICATION</scope>
</reference>
<dbReference type="SUPFAM" id="SSF52540">
    <property type="entry name" value="P-loop containing nucleoside triphosphate hydrolases"/>
    <property type="match status" value="1"/>
</dbReference>
<name>A0A914EA95_9BILA</name>
<dbReference type="GO" id="GO:0005525">
    <property type="term" value="F:GTP binding"/>
    <property type="evidence" value="ECO:0007669"/>
    <property type="project" value="InterPro"/>
</dbReference>
<evidence type="ECO:0000313" key="2">
    <source>
        <dbReference type="WBParaSite" id="ACRNAN_scaffold6764.g14044.t1"/>
    </source>
</evidence>
<dbReference type="Pfam" id="PF00071">
    <property type="entry name" value="Ras"/>
    <property type="match status" value="1"/>
</dbReference>
<organism evidence="1 2">
    <name type="scientific">Acrobeloides nanus</name>
    <dbReference type="NCBI Taxonomy" id="290746"/>
    <lineage>
        <taxon>Eukaryota</taxon>
        <taxon>Metazoa</taxon>
        <taxon>Ecdysozoa</taxon>
        <taxon>Nematoda</taxon>
        <taxon>Chromadorea</taxon>
        <taxon>Rhabditida</taxon>
        <taxon>Tylenchina</taxon>
        <taxon>Cephalobomorpha</taxon>
        <taxon>Cephaloboidea</taxon>
        <taxon>Cephalobidae</taxon>
        <taxon>Acrobeloides</taxon>
    </lineage>
</organism>
<dbReference type="PRINTS" id="PR00449">
    <property type="entry name" value="RASTRNSFRMNG"/>
</dbReference>
<keyword evidence="1" id="KW-1185">Reference proteome</keyword>
<evidence type="ECO:0000313" key="1">
    <source>
        <dbReference type="Proteomes" id="UP000887540"/>
    </source>
</evidence>
<dbReference type="PANTHER" id="PTHR47979">
    <property type="entry name" value="DRAB11-RELATED"/>
    <property type="match status" value="1"/>
</dbReference>
<dbReference type="WBParaSite" id="ACRNAN_scaffold6764.g14044.t1">
    <property type="protein sequence ID" value="ACRNAN_scaffold6764.g14044.t1"/>
    <property type="gene ID" value="ACRNAN_scaffold6764.g14044"/>
</dbReference>
<dbReference type="InterPro" id="IPR027417">
    <property type="entry name" value="P-loop_NTPase"/>
</dbReference>
<protein>
    <submittedName>
        <fullName evidence="2">Uncharacterized protein</fullName>
    </submittedName>
</protein>
<sequence length="129" mass="14423">MTWLTDAIYYASHQITVILVGNKTDLEQDRQVLFLEASQFAQENDLIFVETSAKNGDNIEEAFLKCAKIILSRLETGEIELDAMGPGIQDLPALFSLAMSLNLIPANTISIAGNKFYTIHQKNNLKEDF</sequence>
<dbReference type="PROSITE" id="PS51419">
    <property type="entry name" value="RAB"/>
    <property type="match status" value="1"/>
</dbReference>